<dbReference type="SUPFAM" id="SSF46894">
    <property type="entry name" value="C-terminal effector domain of the bipartite response regulators"/>
    <property type="match status" value="1"/>
</dbReference>
<evidence type="ECO:0000313" key="3">
    <source>
        <dbReference type="EMBL" id="SFK93286.1"/>
    </source>
</evidence>
<accession>A0A1I4DML1</accession>
<proteinExistence type="predicted"/>
<evidence type="ECO:0000313" key="2">
    <source>
        <dbReference type="EMBL" id="SFK81536.1"/>
    </source>
</evidence>
<dbReference type="InterPro" id="IPR016032">
    <property type="entry name" value="Sig_transdc_resp-reg_C-effctor"/>
</dbReference>
<protein>
    <submittedName>
        <fullName evidence="3">Regulatory protein, luxR family</fullName>
    </submittedName>
</protein>
<dbReference type="EMBL" id="FOSN01000024">
    <property type="protein sequence ID" value="SFK81536.1"/>
    <property type="molecule type" value="Genomic_DNA"/>
</dbReference>
<organism evidence="3 4">
    <name type="scientific">Methylocapsa palsarum</name>
    <dbReference type="NCBI Taxonomy" id="1612308"/>
    <lineage>
        <taxon>Bacteria</taxon>
        <taxon>Pseudomonadati</taxon>
        <taxon>Pseudomonadota</taxon>
        <taxon>Alphaproteobacteria</taxon>
        <taxon>Hyphomicrobiales</taxon>
        <taxon>Beijerinckiaceae</taxon>
        <taxon>Methylocapsa</taxon>
    </lineage>
</organism>
<feature type="non-terminal residue" evidence="3">
    <location>
        <position position="1"/>
    </location>
</feature>
<dbReference type="Proteomes" id="UP000198755">
    <property type="component" value="Unassembled WGS sequence"/>
</dbReference>
<sequence>TVEVHRASIMAKMDAGNVSQLLRMVLTSQR</sequence>
<dbReference type="PROSITE" id="PS50043">
    <property type="entry name" value="HTH_LUXR_2"/>
    <property type="match status" value="1"/>
</dbReference>
<evidence type="ECO:0000259" key="1">
    <source>
        <dbReference type="PROSITE" id="PS50043"/>
    </source>
</evidence>
<reference evidence="3 4" key="1">
    <citation type="submission" date="2016-10" db="EMBL/GenBank/DDBJ databases">
        <authorList>
            <person name="de Groot N.N."/>
        </authorList>
    </citation>
    <scope>NUCLEOTIDE SEQUENCE [LARGE SCALE GENOMIC DNA]</scope>
    <source>
        <strain evidence="3 4">NE2</strain>
    </source>
</reference>
<dbReference type="Pfam" id="PF00196">
    <property type="entry name" value="GerE"/>
    <property type="match status" value="1"/>
</dbReference>
<feature type="domain" description="HTH luxR-type" evidence="1">
    <location>
        <begin position="1"/>
        <end position="29"/>
    </location>
</feature>
<dbReference type="GO" id="GO:0003677">
    <property type="term" value="F:DNA binding"/>
    <property type="evidence" value="ECO:0007669"/>
    <property type="project" value="InterPro"/>
</dbReference>
<evidence type="ECO:0000313" key="4">
    <source>
        <dbReference type="Proteomes" id="UP000198755"/>
    </source>
</evidence>
<keyword evidence="4" id="KW-1185">Reference proteome</keyword>
<gene>
    <name evidence="2" type="ORF">SAMN05444581_1241</name>
    <name evidence="3" type="ORF">SAMN05444581_1772</name>
</gene>
<dbReference type="EMBL" id="FOSN01000077">
    <property type="protein sequence ID" value="SFK93286.1"/>
    <property type="molecule type" value="Genomic_DNA"/>
</dbReference>
<dbReference type="GO" id="GO:0006355">
    <property type="term" value="P:regulation of DNA-templated transcription"/>
    <property type="evidence" value="ECO:0007669"/>
    <property type="project" value="InterPro"/>
</dbReference>
<dbReference type="RefSeq" id="WP_280140582.1">
    <property type="nucleotide sequence ID" value="NZ_FOSN01000024.1"/>
</dbReference>
<dbReference type="InterPro" id="IPR000792">
    <property type="entry name" value="Tscrpt_reg_LuxR_C"/>
</dbReference>
<dbReference type="AlphaFoldDB" id="A0A1I4DML1"/>
<name>A0A1I4DML1_9HYPH</name>